<accession>A0A365YNT5</accession>
<dbReference type="Gene3D" id="3.40.630.30">
    <property type="match status" value="1"/>
</dbReference>
<dbReference type="EMBL" id="POAF01000001">
    <property type="protein sequence ID" value="RBM04308.1"/>
    <property type="molecule type" value="Genomic_DNA"/>
</dbReference>
<proteinExistence type="predicted"/>
<dbReference type="PANTHER" id="PTHR39173:SF1">
    <property type="entry name" value="ACETYLTRANSFERASE"/>
    <property type="match status" value="1"/>
</dbReference>
<evidence type="ECO:0000313" key="3">
    <source>
        <dbReference type="Proteomes" id="UP000252167"/>
    </source>
</evidence>
<gene>
    <name evidence="2" type="ORF">C1H84_03260</name>
</gene>
<dbReference type="PANTHER" id="PTHR39173">
    <property type="entry name" value="ACETYLTRANSFERASE"/>
    <property type="match status" value="1"/>
</dbReference>
<protein>
    <submittedName>
        <fullName evidence="2">GNAT family N-acetyltransferase</fullName>
    </submittedName>
</protein>
<dbReference type="PROSITE" id="PS51186">
    <property type="entry name" value="GNAT"/>
    <property type="match status" value="1"/>
</dbReference>
<dbReference type="InterPro" id="IPR016181">
    <property type="entry name" value="Acyl_CoA_acyltransferase"/>
</dbReference>
<feature type="domain" description="N-acetyltransferase" evidence="1">
    <location>
        <begin position="7"/>
        <end position="178"/>
    </location>
</feature>
<sequence length="178" mass="19364">MDVLGELAFRELTDADEQQAIDAHHALLADDFEFLPSWTEKGNWADYVYRMNAGRRGEHVPEGWVRSALFVAVDQDGWLLGRVSVRYALNSSLQHLGGHLGYGVLPEARRQGVAGALCRFGLDELRAAGVQRALITCAAGNAGSRATILRCGGVPDAQRPQVVDGDGTAHLRFWVPIA</sequence>
<comment type="caution">
    <text evidence="2">The sequence shown here is derived from an EMBL/GenBank/DDBJ whole genome shotgun (WGS) entry which is preliminary data.</text>
</comment>
<name>A0A365YNT5_9MICC</name>
<keyword evidence="2" id="KW-0808">Transferase</keyword>
<dbReference type="AlphaFoldDB" id="A0A365YNT5"/>
<reference evidence="2 3" key="1">
    <citation type="submission" date="2018-01" db="EMBL/GenBank/DDBJ databases">
        <title>Glutamicibacter soli strain NHPC-3 Whole genome sequence and assembly.</title>
        <authorList>
            <person name="Choudhury P."/>
            <person name="Gupta D."/>
            <person name="Sengupta K."/>
            <person name="Jawed A."/>
            <person name="Sultana N."/>
            <person name="Saha P."/>
        </authorList>
    </citation>
    <scope>NUCLEOTIDE SEQUENCE [LARGE SCALE GENOMIC DNA]</scope>
    <source>
        <strain evidence="2 3">NHPC-3</strain>
    </source>
</reference>
<dbReference type="RefSeq" id="WP_113606503.1">
    <property type="nucleotide sequence ID" value="NZ_POAF01000001.1"/>
</dbReference>
<dbReference type="CDD" id="cd04301">
    <property type="entry name" value="NAT_SF"/>
    <property type="match status" value="1"/>
</dbReference>
<dbReference type="Proteomes" id="UP000252167">
    <property type="component" value="Unassembled WGS sequence"/>
</dbReference>
<keyword evidence="3" id="KW-1185">Reference proteome</keyword>
<evidence type="ECO:0000259" key="1">
    <source>
        <dbReference type="PROSITE" id="PS51186"/>
    </source>
</evidence>
<dbReference type="SUPFAM" id="SSF55729">
    <property type="entry name" value="Acyl-CoA N-acyltransferases (Nat)"/>
    <property type="match status" value="1"/>
</dbReference>
<evidence type="ECO:0000313" key="2">
    <source>
        <dbReference type="EMBL" id="RBM04308.1"/>
    </source>
</evidence>
<dbReference type="Pfam" id="PF00583">
    <property type="entry name" value="Acetyltransf_1"/>
    <property type="match status" value="1"/>
</dbReference>
<dbReference type="InterPro" id="IPR000182">
    <property type="entry name" value="GNAT_dom"/>
</dbReference>
<dbReference type="GO" id="GO:0016747">
    <property type="term" value="F:acyltransferase activity, transferring groups other than amino-acyl groups"/>
    <property type="evidence" value="ECO:0007669"/>
    <property type="project" value="InterPro"/>
</dbReference>
<organism evidence="2 3">
    <name type="scientific">Glutamicibacter soli</name>
    <dbReference type="NCBI Taxonomy" id="453836"/>
    <lineage>
        <taxon>Bacteria</taxon>
        <taxon>Bacillati</taxon>
        <taxon>Actinomycetota</taxon>
        <taxon>Actinomycetes</taxon>
        <taxon>Micrococcales</taxon>
        <taxon>Micrococcaceae</taxon>
        <taxon>Glutamicibacter</taxon>
    </lineage>
</organism>